<evidence type="ECO:0000313" key="4">
    <source>
        <dbReference type="Proteomes" id="UP000604481"/>
    </source>
</evidence>
<organism evidence="3 4">
    <name type="scientific">Chitinilyticum piscinae</name>
    <dbReference type="NCBI Taxonomy" id="2866724"/>
    <lineage>
        <taxon>Bacteria</taxon>
        <taxon>Pseudomonadati</taxon>
        <taxon>Pseudomonadota</taxon>
        <taxon>Betaproteobacteria</taxon>
        <taxon>Neisseriales</taxon>
        <taxon>Chitinibacteraceae</taxon>
        <taxon>Chitinilyticum</taxon>
    </lineage>
</organism>
<sequence>MKQRLIPVAIIVVILIAAAFLLIPRKDMAPELQFKTLDQKSLSLTELRGKVVLVNFWATSCSGCMAEMPDLVKIQQQYGQQGYQTVAIAMQYDQRNYIDTYQQKMQLPFLISHDTENTAATAFGGVNLTPTTFLIGKDGAILQKYVGTPDMNELKAKIEAALRT</sequence>
<dbReference type="CDD" id="cd02966">
    <property type="entry name" value="TlpA_like_family"/>
    <property type="match status" value="1"/>
</dbReference>
<keyword evidence="4" id="KW-1185">Reference proteome</keyword>
<feature type="transmembrane region" description="Helical" evidence="1">
    <location>
        <begin position="6"/>
        <end position="23"/>
    </location>
</feature>
<reference evidence="3 4" key="1">
    <citation type="submission" date="2020-10" db="EMBL/GenBank/DDBJ databases">
        <title>The genome sequence of Chitinilyticum litopenaei 4Y14.</title>
        <authorList>
            <person name="Liu Y."/>
        </authorList>
    </citation>
    <scope>NUCLEOTIDE SEQUENCE [LARGE SCALE GENOMIC DNA]</scope>
    <source>
        <strain evidence="3 4">4Y14</strain>
    </source>
</reference>
<comment type="caution">
    <text evidence="3">The sequence shown here is derived from an EMBL/GenBank/DDBJ whole genome shotgun (WGS) entry which is preliminary data.</text>
</comment>
<keyword evidence="1" id="KW-0472">Membrane</keyword>
<accession>A0A8J7FL35</accession>
<gene>
    <name evidence="3" type="ORF">INR99_02405</name>
</gene>
<dbReference type="GO" id="GO:0016491">
    <property type="term" value="F:oxidoreductase activity"/>
    <property type="evidence" value="ECO:0007669"/>
    <property type="project" value="InterPro"/>
</dbReference>
<dbReference type="EMBL" id="JADFUA010000001">
    <property type="protein sequence ID" value="MBE9608191.1"/>
    <property type="molecule type" value="Genomic_DNA"/>
</dbReference>
<dbReference type="InterPro" id="IPR013740">
    <property type="entry name" value="Redoxin"/>
</dbReference>
<dbReference type="PANTHER" id="PTHR42852:SF18">
    <property type="entry name" value="CHROMOSOME UNDETERMINED SCAFFOLD_47, WHOLE GENOME SHOTGUN SEQUENCE"/>
    <property type="match status" value="1"/>
</dbReference>
<keyword evidence="1" id="KW-0812">Transmembrane</keyword>
<dbReference type="InterPro" id="IPR050553">
    <property type="entry name" value="Thioredoxin_ResA/DsbE_sf"/>
</dbReference>
<proteinExistence type="predicted"/>
<dbReference type="Proteomes" id="UP000604481">
    <property type="component" value="Unassembled WGS sequence"/>
</dbReference>
<dbReference type="PROSITE" id="PS51352">
    <property type="entry name" value="THIOREDOXIN_2"/>
    <property type="match status" value="1"/>
</dbReference>
<dbReference type="Pfam" id="PF08534">
    <property type="entry name" value="Redoxin"/>
    <property type="match status" value="1"/>
</dbReference>
<dbReference type="RefSeq" id="WP_194114690.1">
    <property type="nucleotide sequence ID" value="NZ_JADFUA010000001.1"/>
</dbReference>
<dbReference type="PANTHER" id="PTHR42852">
    <property type="entry name" value="THIOL:DISULFIDE INTERCHANGE PROTEIN DSBE"/>
    <property type="match status" value="1"/>
</dbReference>
<feature type="domain" description="Thioredoxin" evidence="2">
    <location>
        <begin position="23"/>
        <end position="163"/>
    </location>
</feature>
<protein>
    <submittedName>
        <fullName evidence="3">TlpA family protein disulfide reductase</fullName>
    </submittedName>
</protein>
<dbReference type="Gene3D" id="3.40.30.10">
    <property type="entry name" value="Glutaredoxin"/>
    <property type="match status" value="1"/>
</dbReference>
<keyword evidence="1" id="KW-1133">Transmembrane helix</keyword>
<evidence type="ECO:0000256" key="1">
    <source>
        <dbReference type="SAM" id="Phobius"/>
    </source>
</evidence>
<name>A0A8J7FL35_9NEIS</name>
<evidence type="ECO:0000259" key="2">
    <source>
        <dbReference type="PROSITE" id="PS51352"/>
    </source>
</evidence>
<evidence type="ECO:0000313" key="3">
    <source>
        <dbReference type="EMBL" id="MBE9608191.1"/>
    </source>
</evidence>
<dbReference type="SUPFAM" id="SSF52833">
    <property type="entry name" value="Thioredoxin-like"/>
    <property type="match status" value="1"/>
</dbReference>
<dbReference type="InterPro" id="IPR013766">
    <property type="entry name" value="Thioredoxin_domain"/>
</dbReference>
<dbReference type="InterPro" id="IPR036249">
    <property type="entry name" value="Thioredoxin-like_sf"/>
</dbReference>
<dbReference type="AlphaFoldDB" id="A0A8J7FL35"/>